<reference evidence="5" key="2">
    <citation type="journal article" date="2024" name="Environ. Microbiol.">
        <title>Genome analysis and description of Tunturibacter gen. nov. expands the diversity of Terriglobia in tundra soils.</title>
        <authorList>
            <person name="Messyasz A."/>
            <person name="Mannisto M.K."/>
            <person name="Kerkhof L.J."/>
            <person name="Haggblom M.M."/>
        </authorList>
    </citation>
    <scope>NUCLEOTIDE SEQUENCE</scope>
    <source>
        <strain evidence="5">X5P6</strain>
    </source>
</reference>
<dbReference type="NCBIfam" id="TIGR03135">
    <property type="entry name" value="malonate_mdcG"/>
    <property type="match status" value="1"/>
</dbReference>
<dbReference type="AlphaFoldDB" id="A0AAU7ZK49"/>
<proteinExistence type="predicted"/>
<dbReference type="KEGG" id="tpsc:RBB77_12635"/>
<protein>
    <submittedName>
        <fullName evidence="5">Malonate decarboxylase holo-ACP synthase</fullName>
    </submittedName>
</protein>
<gene>
    <name evidence="5" type="ORF">RBB77_12635</name>
</gene>
<dbReference type="RefSeq" id="WP_353062151.1">
    <property type="nucleotide sequence ID" value="NZ_CP132942.1"/>
</dbReference>
<evidence type="ECO:0000256" key="1">
    <source>
        <dbReference type="ARBA" id="ARBA00022679"/>
    </source>
</evidence>
<dbReference type="GO" id="GO:0016779">
    <property type="term" value="F:nucleotidyltransferase activity"/>
    <property type="evidence" value="ECO:0007669"/>
    <property type="project" value="UniProtKB-KW"/>
</dbReference>
<dbReference type="InterPro" id="IPR017557">
    <property type="entry name" value="Holo-ACP_synthase"/>
</dbReference>
<organism evidence="5">
    <name type="scientific">Tunturiibacter psychrotolerans</name>
    <dbReference type="NCBI Taxonomy" id="3069686"/>
    <lineage>
        <taxon>Bacteria</taxon>
        <taxon>Pseudomonadati</taxon>
        <taxon>Acidobacteriota</taxon>
        <taxon>Terriglobia</taxon>
        <taxon>Terriglobales</taxon>
        <taxon>Acidobacteriaceae</taxon>
        <taxon>Tunturiibacter</taxon>
    </lineage>
</organism>
<name>A0AAU7ZK49_9BACT</name>
<evidence type="ECO:0000256" key="2">
    <source>
        <dbReference type="ARBA" id="ARBA00022695"/>
    </source>
</evidence>
<keyword evidence="2" id="KW-0548">Nucleotidyltransferase</keyword>
<feature type="domain" description="Phosphoribosyl-dephospho-CoA transferase MdcG C-terminal" evidence="3">
    <location>
        <begin position="97"/>
        <end position="207"/>
    </location>
</feature>
<evidence type="ECO:0000259" key="4">
    <source>
        <dbReference type="Pfam" id="PF20866"/>
    </source>
</evidence>
<dbReference type="InterPro" id="IPR048903">
    <property type="entry name" value="MdcG_N"/>
</dbReference>
<evidence type="ECO:0000313" key="5">
    <source>
        <dbReference type="EMBL" id="XCB31308.1"/>
    </source>
</evidence>
<reference evidence="5" key="1">
    <citation type="submission" date="2023-08" db="EMBL/GenBank/DDBJ databases">
        <authorList>
            <person name="Messyasz A."/>
            <person name="Mannisto M.K."/>
            <person name="Kerkhof L.J."/>
            <person name="Haggblom M."/>
        </authorList>
    </citation>
    <scope>NUCLEOTIDE SEQUENCE</scope>
    <source>
        <strain evidence="5">X5P6</strain>
    </source>
</reference>
<feature type="domain" description="Phosphoribosyl-dephospho-CoA transferase MdcG N-terminal" evidence="4">
    <location>
        <begin position="11"/>
        <end position="83"/>
    </location>
</feature>
<dbReference type="InterPro" id="IPR049180">
    <property type="entry name" value="MdcG_C"/>
</dbReference>
<dbReference type="EMBL" id="CP132942">
    <property type="protein sequence ID" value="XCB31308.1"/>
    <property type="molecule type" value="Genomic_DNA"/>
</dbReference>
<accession>A0AAU7ZK49</accession>
<sequence>MLPTDQYSPRIHDLLLLRAGIVSSAGVAKPAWVSYSPASNLWVVVRRAIAPDGLVAVGIRGINRQQRWGGFADVADVKERLRPSQLSLHMASRTRIVLPALAALVWLEEQLDKSELDWGPVGSVGFELATGQQVVTATSDLDLVLFTPTRFTRDTARDLWSFMSAAPSKVDVRVETPYCGFSLEEYAREGTEQVLVRLPASRILAEDPWAISVSEDKE</sequence>
<dbReference type="NCBIfam" id="NF002332">
    <property type="entry name" value="PRK01293.1"/>
    <property type="match status" value="1"/>
</dbReference>
<dbReference type="Pfam" id="PF10620">
    <property type="entry name" value="MdcG"/>
    <property type="match status" value="1"/>
</dbReference>
<dbReference type="Pfam" id="PF20866">
    <property type="entry name" value="MdcG_N"/>
    <property type="match status" value="1"/>
</dbReference>
<evidence type="ECO:0000259" key="3">
    <source>
        <dbReference type="Pfam" id="PF10620"/>
    </source>
</evidence>
<keyword evidence="1" id="KW-0808">Transferase</keyword>